<proteinExistence type="predicted"/>
<reference evidence="1 2" key="1">
    <citation type="journal article" date="2018" name="Sci. Rep.">
        <title>Genomic signatures of local adaptation to the degree of environmental predictability in rotifers.</title>
        <authorList>
            <person name="Franch-Gras L."/>
            <person name="Hahn C."/>
            <person name="Garcia-Roger E.M."/>
            <person name="Carmona M.J."/>
            <person name="Serra M."/>
            <person name="Gomez A."/>
        </authorList>
    </citation>
    <scope>NUCLEOTIDE SEQUENCE [LARGE SCALE GENOMIC DNA]</scope>
    <source>
        <strain evidence="1">HYR1</strain>
    </source>
</reference>
<evidence type="ECO:0000313" key="1">
    <source>
        <dbReference type="EMBL" id="RNA45064.1"/>
    </source>
</evidence>
<dbReference type="EMBL" id="REGN01000033">
    <property type="protein sequence ID" value="RNA45064.1"/>
    <property type="molecule type" value="Genomic_DNA"/>
</dbReference>
<protein>
    <submittedName>
        <fullName evidence="1">Uncharacterized protein</fullName>
    </submittedName>
</protein>
<dbReference type="AlphaFoldDB" id="A0A3M7TAD2"/>
<sequence>MSHAVKQDNIGGDHLIFRYFFEPGLRSDRERITKNQVDVVISYYQNLLCHSNDESLLKFTKNEPKKFKIFLFNNKLKNFLLQTSPSSLNKL</sequence>
<accession>A0A3M7TAD2</accession>
<gene>
    <name evidence="1" type="ORF">BpHYR1_034424</name>
</gene>
<comment type="caution">
    <text evidence="1">The sequence shown here is derived from an EMBL/GenBank/DDBJ whole genome shotgun (WGS) entry which is preliminary data.</text>
</comment>
<organism evidence="1 2">
    <name type="scientific">Brachionus plicatilis</name>
    <name type="common">Marine rotifer</name>
    <name type="synonym">Brachionus muelleri</name>
    <dbReference type="NCBI Taxonomy" id="10195"/>
    <lineage>
        <taxon>Eukaryota</taxon>
        <taxon>Metazoa</taxon>
        <taxon>Spiralia</taxon>
        <taxon>Gnathifera</taxon>
        <taxon>Rotifera</taxon>
        <taxon>Eurotatoria</taxon>
        <taxon>Monogononta</taxon>
        <taxon>Pseudotrocha</taxon>
        <taxon>Ploima</taxon>
        <taxon>Brachionidae</taxon>
        <taxon>Brachionus</taxon>
    </lineage>
</organism>
<evidence type="ECO:0000313" key="2">
    <source>
        <dbReference type="Proteomes" id="UP000276133"/>
    </source>
</evidence>
<name>A0A3M7TAD2_BRAPC</name>
<keyword evidence="2" id="KW-1185">Reference proteome</keyword>
<dbReference type="Proteomes" id="UP000276133">
    <property type="component" value="Unassembled WGS sequence"/>
</dbReference>